<evidence type="ECO:0000313" key="1">
    <source>
        <dbReference type="EMBL" id="PVY67906.1"/>
    </source>
</evidence>
<dbReference type="AlphaFoldDB" id="A0A2U1CPU2"/>
<evidence type="ECO:0000313" key="2">
    <source>
        <dbReference type="Proteomes" id="UP000246145"/>
    </source>
</evidence>
<keyword evidence="2" id="KW-1185">Reference proteome</keyword>
<name>A0A2U1CPU2_9BURK</name>
<sequence>MRKTNMADRHEPRSTELDKRIQRLWSTAGKNMWHGMSCRCCGGGMFTMNSSVLELDLLDYLADKYQNEGLAPLSAAINDYTCGQPRGLPAWLLSLEREGTLSDLLLDRLKNDVADLLENMQSGSRF</sequence>
<accession>A0A2U1CPU2</accession>
<organism evidence="1 2">
    <name type="scientific">Pusillimonas noertemannii</name>
    <dbReference type="NCBI Taxonomy" id="305977"/>
    <lineage>
        <taxon>Bacteria</taxon>
        <taxon>Pseudomonadati</taxon>
        <taxon>Pseudomonadota</taxon>
        <taxon>Betaproteobacteria</taxon>
        <taxon>Burkholderiales</taxon>
        <taxon>Alcaligenaceae</taxon>
        <taxon>Pusillimonas</taxon>
    </lineage>
</organism>
<comment type="caution">
    <text evidence="1">The sequence shown here is derived from an EMBL/GenBank/DDBJ whole genome shotgun (WGS) entry which is preliminary data.</text>
</comment>
<dbReference type="Proteomes" id="UP000246145">
    <property type="component" value="Unassembled WGS sequence"/>
</dbReference>
<proteinExistence type="predicted"/>
<protein>
    <submittedName>
        <fullName evidence="1">Uncharacterized protein</fullName>
    </submittedName>
</protein>
<gene>
    <name evidence="1" type="ORF">C7440_0292</name>
</gene>
<dbReference type="EMBL" id="QEKO01000001">
    <property type="protein sequence ID" value="PVY67906.1"/>
    <property type="molecule type" value="Genomic_DNA"/>
</dbReference>
<reference evidence="1 2" key="1">
    <citation type="submission" date="2018-04" db="EMBL/GenBank/DDBJ databases">
        <title>Genomic Encyclopedia of Type Strains, Phase IV (KMG-IV): sequencing the most valuable type-strain genomes for metagenomic binning, comparative biology and taxonomic classification.</title>
        <authorList>
            <person name="Goeker M."/>
        </authorList>
    </citation>
    <scope>NUCLEOTIDE SEQUENCE [LARGE SCALE GENOMIC DNA]</scope>
    <source>
        <strain evidence="1 2">DSM 10065</strain>
    </source>
</reference>